<dbReference type="AlphaFoldDB" id="A0A410FT59"/>
<protein>
    <submittedName>
        <fullName evidence="1">Uncharacterized protein</fullName>
    </submittedName>
</protein>
<dbReference type="KEGG" id="bih:BIP78_0491"/>
<proteinExistence type="predicted"/>
<sequence>MAFAQAKSADLGLRAEVVFCADARNLAAPPAGAFDGALLMGPPPPHRRRCWPCLNETVRTDPAAYVNALCLAEETCELPPYPDSTEHLHAVAGRAIPESYSPPS</sequence>
<dbReference type="Proteomes" id="UP000287233">
    <property type="component" value="Chromosome"/>
</dbReference>
<evidence type="ECO:0000313" key="2">
    <source>
        <dbReference type="Proteomes" id="UP000287233"/>
    </source>
</evidence>
<dbReference type="EMBL" id="CP034928">
    <property type="protein sequence ID" value="QAA76257.1"/>
    <property type="molecule type" value="Genomic_DNA"/>
</dbReference>
<gene>
    <name evidence="1" type="ORF">BIP78_0491</name>
</gene>
<accession>A0A410FT59</accession>
<reference evidence="2" key="1">
    <citation type="submission" date="2018-12" db="EMBL/GenBank/DDBJ databases">
        <title>Complete genome sequence of an uncultured bacterium of the candidate phylum Bipolaricaulota.</title>
        <authorList>
            <person name="Kadnikov V.V."/>
            <person name="Mardanov A.V."/>
            <person name="Beletsky A.V."/>
            <person name="Frank Y.A."/>
            <person name="Karnachuk O.V."/>
            <person name="Ravin N.V."/>
        </authorList>
    </citation>
    <scope>NUCLEOTIDE SEQUENCE [LARGE SCALE GENOMIC DNA]</scope>
</reference>
<evidence type="ECO:0000313" key="1">
    <source>
        <dbReference type="EMBL" id="QAA76257.1"/>
    </source>
</evidence>
<name>A0A410FT59_BIPS1</name>
<organism evidence="1 2">
    <name type="scientific">Bipolaricaulis sibiricus</name>
    <dbReference type="NCBI Taxonomy" id="2501609"/>
    <lineage>
        <taxon>Bacteria</taxon>
        <taxon>Candidatus Bipolaricaulota</taxon>
        <taxon>Candidatus Bipolaricaulia</taxon>
        <taxon>Candidatus Bipolaricaulales</taxon>
        <taxon>Candidatus Bipolaricaulaceae</taxon>
        <taxon>Candidatus Bipolaricaulis</taxon>
    </lineage>
</organism>